<dbReference type="InterPro" id="IPR011184">
    <property type="entry name" value="DNA_mismatch_repair_Msh2"/>
</dbReference>
<dbReference type="Pfam" id="PF00488">
    <property type="entry name" value="MutS_V"/>
    <property type="match status" value="1"/>
</dbReference>
<dbReference type="InterPro" id="IPR027417">
    <property type="entry name" value="P-loop_NTPase"/>
</dbReference>
<dbReference type="FunFam" id="3.40.50.300:FF:001067">
    <property type="entry name" value="DNA mismatch repair protein MSH5"/>
    <property type="match status" value="1"/>
</dbReference>
<dbReference type="EMBL" id="ML732216">
    <property type="protein sequence ID" value="KAB8074064.1"/>
    <property type="molecule type" value="Genomic_DNA"/>
</dbReference>
<dbReference type="GO" id="GO:0005634">
    <property type="term" value="C:nucleus"/>
    <property type="evidence" value="ECO:0007669"/>
    <property type="project" value="UniProtKB-SubCell"/>
</dbReference>
<reference evidence="14 15" key="1">
    <citation type="submission" date="2019-04" db="EMBL/GenBank/DDBJ databases">
        <title>Friends and foes A comparative genomics study of 23 Aspergillus species from section Flavi.</title>
        <authorList>
            <consortium name="DOE Joint Genome Institute"/>
            <person name="Kjaerbolling I."/>
            <person name="Vesth T."/>
            <person name="Frisvad J.C."/>
            <person name="Nybo J.L."/>
            <person name="Theobald S."/>
            <person name="Kildgaard S."/>
            <person name="Isbrandt T."/>
            <person name="Kuo A."/>
            <person name="Sato A."/>
            <person name="Lyhne E.K."/>
            <person name="Kogle M.E."/>
            <person name="Wiebenga A."/>
            <person name="Kun R.S."/>
            <person name="Lubbers R.J."/>
            <person name="Makela M.R."/>
            <person name="Barry K."/>
            <person name="Chovatia M."/>
            <person name="Clum A."/>
            <person name="Daum C."/>
            <person name="Haridas S."/>
            <person name="He G."/>
            <person name="LaButti K."/>
            <person name="Lipzen A."/>
            <person name="Mondo S."/>
            <person name="Riley R."/>
            <person name="Salamov A."/>
            <person name="Simmons B.A."/>
            <person name="Magnuson J.K."/>
            <person name="Henrissat B."/>
            <person name="Mortensen U.H."/>
            <person name="Larsen T.O."/>
            <person name="Devries R.P."/>
            <person name="Grigoriev I.V."/>
            <person name="Machida M."/>
            <person name="Baker S.E."/>
            <person name="Andersen M.R."/>
        </authorList>
    </citation>
    <scope>NUCLEOTIDE SEQUENCE [LARGE SCALE GENOMIC DNA]</scope>
    <source>
        <strain evidence="14 15">CBS 151.66</strain>
    </source>
</reference>
<evidence type="ECO:0000259" key="13">
    <source>
        <dbReference type="PROSITE" id="PS00486"/>
    </source>
</evidence>
<evidence type="ECO:0000256" key="9">
    <source>
        <dbReference type="ARBA" id="ARBA00023254"/>
    </source>
</evidence>
<dbReference type="GO" id="GO:0006298">
    <property type="term" value="P:mismatch repair"/>
    <property type="evidence" value="ECO:0007669"/>
    <property type="project" value="InterPro"/>
</dbReference>
<evidence type="ECO:0000256" key="8">
    <source>
        <dbReference type="ARBA" id="ARBA00023242"/>
    </source>
</evidence>
<dbReference type="InterPro" id="IPR036187">
    <property type="entry name" value="DNA_mismatch_repair_MutS_sf"/>
</dbReference>
<evidence type="ECO:0000256" key="7">
    <source>
        <dbReference type="ARBA" id="ARBA00023125"/>
    </source>
</evidence>
<protein>
    <recommendedName>
        <fullName evidence="10">DNA mismatch repair protein MSH5</fullName>
    </recommendedName>
    <alternativeName>
        <fullName evidence="11">MutS protein homolog 5</fullName>
    </alternativeName>
</protein>
<dbReference type="InterPro" id="IPR007696">
    <property type="entry name" value="DNA_mismatch_repair_MutS_core"/>
</dbReference>
<evidence type="ECO:0000256" key="2">
    <source>
        <dbReference type="ARBA" id="ARBA00004286"/>
    </source>
</evidence>
<keyword evidence="7" id="KW-0238">DNA-binding</keyword>
<comment type="subcellular location">
    <subcellularLocation>
        <location evidence="2">Chromosome</location>
    </subcellularLocation>
    <subcellularLocation>
        <location evidence="1">Nucleus</location>
    </subcellularLocation>
</comment>
<keyword evidence="4" id="KW-0158">Chromosome</keyword>
<organism evidence="14 15">
    <name type="scientific">Aspergillus leporis</name>
    <dbReference type="NCBI Taxonomy" id="41062"/>
    <lineage>
        <taxon>Eukaryota</taxon>
        <taxon>Fungi</taxon>
        <taxon>Dikarya</taxon>
        <taxon>Ascomycota</taxon>
        <taxon>Pezizomycotina</taxon>
        <taxon>Eurotiomycetes</taxon>
        <taxon>Eurotiomycetidae</taxon>
        <taxon>Eurotiales</taxon>
        <taxon>Aspergillaceae</taxon>
        <taxon>Aspergillus</taxon>
        <taxon>Aspergillus subgen. Circumdati</taxon>
    </lineage>
</organism>
<evidence type="ECO:0000256" key="3">
    <source>
        <dbReference type="ARBA" id="ARBA00006271"/>
    </source>
</evidence>
<dbReference type="GO" id="GO:0140664">
    <property type="term" value="F:ATP-dependent DNA damage sensor activity"/>
    <property type="evidence" value="ECO:0007669"/>
    <property type="project" value="InterPro"/>
</dbReference>
<dbReference type="Pfam" id="PF05192">
    <property type="entry name" value="MutS_III"/>
    <property type="match status" value="1"/>
</dbReference>
<gene>
    <name evidence="14" type="ORF">BDV29DRAFT_201500</name>
</gene>
<dbReference type="GO" id="GO:0051026">
    <property type="term" value="P:chiasma assembly"/>
    <property type="evidence" value="ECO:0007669"/>
    <property type="project" value="TreeGrafter"/>
</dbReference>
<dbReference type="SUPFAM" id="SSF52540">
    <property type="entry name" value="P-loop containing nucleoside triphosphate hydrolases"/>
    <property type="match status" value="1"/>
</dbReference>
<comment type="similarity">
    <text evidence="3">Belongs to the DNA mismatch repair MutS family.</text>
</comment>
<evidence type="ECO:0000256" key="6">
    <source>
        <dbReference type="ARBA" id="ARBA00022840"/>
    </source>
</evidence>
<dbReference type="InterPro" id="IPR000432">
    <property type="entry name" value="DNA_mismatch_repair_MutS_C"/>
</dbReference>
<dbReference type="GO" id="GO:0005524">
    <property type="term" value="F:ATP binding"/>
    <property type="evidence" value="ECO:0007669"/>
    <property type="project" value="UniProtKB-KW"/>
</dbReference>
<evidence type="ECO:0000256" key="1">
    <source>
        <dbReference type="ARBA" id="ARBA00004123"/>
    </source>
</evidence>
<dbReference type="PROSITE" id="PS00486">
    <property type="entry name" value="DNA_MISMATCH_REPAIR_2"/>
    <property type="match status" value="1"/>
</dbReference>
<dbReference type="PANTHER" id="PTHR11361">
    <property type="entry name" value="DNA MISMATCH REPAIR PROTEIN MUTS FAMILY MEMBER"/>
    <property type="match status" value="1"/>
</dbReference>
<keyword evidence="6" id="KW-0067">ATP-binding</keyword>
<keyword evidence="5" id="KW-0547">Nucleotide-binding</keyword>
<feature type="region of interest" description="Disordered" evidence="12">
    <location>
        <begin position="1"/>
        <end position="61"/>
    </location>
</feature>
<accession>A0A5N5X3K2</accession>
<keyword evidence="9" id="KW-0469">Meiosis</keyword>
<dbReference type="Gene3D" id="1.10.1420.10">
    <property type="match status" value="1"/>
</dbReference>
<feature type="compositionally biased region" description="Low complexity" evidence="12">
    <location>
        <begin position="33"/>
        <end position="47"/>
    </location>
</feature>
<dbReference type="SMART" id="SM00533">
    <property type="entry name" value="MUTSd"/>
    <property type="match status" value="1"/>
</dbReference>
<feature type="domain" description="DNA mismatch repair proteins mutS family" evidence="13">
    <location>
        <begin position="769"/>
        <end position="785"/>
    </location>
</feature>
<dbReference type="PIRSF" id="PIRSF005813">
    <property type="entry name" value="MSH2"/>
    <property type="match status" value="1"/>
</dbReference>
<name>A0A5N5X3K2_9EURO</name>
<keyword evidence="15" id="KW-1185">Reference proteome</keyword>
<evidence type="ECO:0000313" key="14">
    <source>
        <dbReference type="EMBL" id="KAB8074064.1"/>
    </source>
</evidence>
<dbReference type="SMART" id="SM00534">
    <property type="entry name" value="MUTSac"/>
    <property type="match status" value="1"/>
</dbReference>
<proteinExistence type="inferred from homology"/>
<dbReference type="Proteomes" id="UP000326565">
    <property type="component" value="Unassembled WGS sequence"/>
</dbReference>
<dbReference type="SUPFAM" id="SSF48334">
    <property type="entry name" value="DNA repair protein MutS, domain III"/>
    <property type="match status" value="1"/>
</dbReference>
<dbReference type="FunFam" id="1.10.1420.10:FF:000050">
    <property type="entry name" value="DNA mismatch repair protein Msh5, putative"/>
    <property type="match status" value="1"/>
</dbReference>
<evidence type="ECO:0000256" key="10">
    <source>
        <dbReference type="ARBA" id="ARBA00073549"/>
    </source>
</evidence>
<sequence length="939" mass="103963">MEHYAKKRRTAYDPYVTPHSLNSRISHHSDTRSSASHNPPLSSSGSPVSRKPLASGTEGRGFDESIQQLAEDDLDQVMVAVDMRESGTIGCSYYSAQEETLYLLGDMPSAGIEILHSLIIQTKPTVLLLSPRVDYLHSPKTHGSERESSNQIYLPYQLDVRPSQEFSYPNAKNKLAALEISSEHEKRIRFLVPHNGLIDPEQMDTESLDFTLQDGRLLHMSSSIDMENKVTIGCAGAVLTHLQRRRATTSTASNEASAYFQVHAVEMLSLHGTMFLNERTLLALQIMESESHPSMVNQGPGRKLSCSKEALSVYGLFQRFAYCPQGRNRLKQIFLRPSIEADTIRKRHAFISVYLRPDNYNALNKLSKSLKHIKNLHHVTVNLRKGISTGSGKITGFKTTVWATLLAFAFYGIDIHDALKETAAGNELALVNQALRVFEAAQLYRVGSMIQEIVDIDSSEEQGRTVVKPGLDRELDKLKDSYDGLSNLLKQVAIEIADTIPESLDIDVNVIYFPQLGFNIAIPLNDMGEAAFAGSSDDWELIFVTENRAYFKDFRMREMDCKLGDIYGLICEKEIEIVYELAQKVLQYEKVLLEASDICGHIDSLLAMTQAASFYRLTCPKLTQANVINIKGGRHLLQELTVSSYVPNDTLLVGGKPGSWIPSSSYQAPKSNSVLETVNTPSMLLLTGPNYSGKSVYMKQVCTGVDYPALFEGIAEYGSFVPAESAEMGITDKILVKSNSQDSVSQIQSTFMNDLQQISFDLKQMTKRSLLIIDEFGKGTGESDGIGLVCGILKYLLELEGAPKVIAATHFHEILENEYLKPGPRLLLGHMEVQVCERSRNAEDQITYLYNFRLGRSDKSYGSICAALNGINQTIVDRANELASLAVRGENLAAACAMLSAEQMRALEDADMLARKFLSLDLSSEEGSGAVSDMLDALA</sequence>
<dbReference type="Gene3D" id="3.40.50.300">
    <property type="entry name" value="P-loop containing nucleotide triphosphate hydrolases"/>
    <property type="match status" value="1"/>
</dbReference>
<evidence type="ECO:0000256" key="11">
    <source>
        <dbReference type="ARBA" id="ARBA00077470"/>
    </source>
</evidence>
<dbReference type="AlphaFoldDB" id="A0A5N5X3K2"/>
<evidence type="ECO:0000313" key="15">
    <source>
        <dbReference type="Proteomes" id="UP000326565"/>
    </source>
</evidence>
<dbReference type="InterPro" id="IPR045076">
    <property type="entry name" value="MutS"/>
</dbReference>
<evidence type="ECO:0000256" key="5">
    <source>
        <dbReference type="ARBA" id="ARBA00022741"/>
    </source>
</evidence>
<evidence type="ECO:0000256" key="4">
    <source>
        <dbReference type="ARBA" id="ARBA00022454"/>
    </source>
</evidence>
<keyword evidence="8" id="KW-0539">Nucleus</keyword>
<dbReference type="GO" id="GO:0030983">
    <property type="term" value="F:mismatched DNA binding"/>
    <property type="evidence" value="ECO:0007669"/>
    <property type="project" value="InterPro"/>
</dbReference>
<dbReference type="PANTHER" id="PTHR11361:SF20">
    <property type="entry name" value="MUTS PROTEIN HOMOLOG 5"/>
    <property type="match status" value="1"/>
</dbReference>
<dbReference type="OrthoDB" id="29596at2759"/>
<evidence type="ECO:0000256" key="12">
    <source>
        <dbReference type="SAM" id="MobiDB-lite"/>
    </source>
</evidence>
<dbReference type="GO" id="GO:0005694">
    <property type="term" value="C:chromosome"/>
    <property type="evidence" value="ECO:0007669"/>
    <property type="project" value="UniProtKB-SubCell"/>
</dbReference>